<gene>
    <name evidence="3" type="primary">Arhgap27</name>
    <name evidence="3" type="ORF">Bhyg_10640</name>
</gene>
<accession>A0A9Q0MV66</accession>
<proteinExistence type="predicted"/>
<dbReference type="InterPro" id="IPR008936">
    <property type="entry name" value="Rho_GTPase_activation_prot"/>
</dbReference>
<sequence length="1078" mass="124278">MMSRNSENNYHGNNTINTYFNNSHIIQSDLYVPSLLHKNYDCPDGSKNIQNQFSNRSGESDGYFQLNHFFNDNLHPFDLVERVCENCGFNRHKGTKACDLCGYNEFLSLSPPPLHKSENIYENICEICGLIYSADKCEHCAKKVAYGSLRKNKQLNIFTGLIDNIRQKTKSKSKPKRKLPTIEIIHNVDSVFKTNETFDLNEICRLKSNHSSQRHVYGKLRKSEECLTSAAKHRIRSFGSDLNFSHLTSSNDFFAQNHTHSTSTNHSPIYENLKTFIYSTVSPAFSDITDNSLIYWLTSLKKYTNDYNEETVYNVKCIPSNSFSGCCNYRRSNGRLTSESEFNSNKIEDFKNSLMENQSKRKAIYFKEEKQYDPILVVVKDTNYLLESPTTEIPLNAAESLRYVDDQQHVNESEYSFLRPKNFQFQSALVDIIDEKTSTEQLTPVISEVTALLPVHNFRTPKKRKTISTKILSLNRLIFSIALNRVVITYDCDFMTFINNITRNRKIVKPFFKSEIRSIADNPVKCGQSRKSKISDFEKPMKFCDDLGKKQINDYEIKSPVTENCQRRLEDFEKLKPSSQLRKQLRDFELKHNIDASFYRKPITFIETMNNKPANHSNGDDADDIYQPIWKFQTIGYAKENYLLDQSDVCLESQSNGIDDDIGEWELDDEFAYSTELCADDCDNKNVSHVQDQYQSVCILYNLDDPKLNQMIYETDHAFGFNDYKNKSVTQLSPIIEEEQFCFDRKKATTTESLFTLPSPVQAWKIMLWNVNYMEDEEDLNIPESFFTERALKQQLSEQNIASAPIEIAKKSNDEISPIITPTRKEGFLDKFQFGRIDIAKNAGGESKDVGVHCVSYKKKSDFVEIMEAKKIPGHLVYGVEMDEIEKDDKHSNVPKFVVECIGIIENQENLITNGIYRASGKKESIDKIKKKMNETKPKKGSKYSILKDEDVHTITGSLKQFFREMKTDLIPIDIFHNLPSNLETEESVKIIAKEIDGIAVDSKMTLKYLLRHLVKVDANSKENLMNASNLSIVWGACLFTSSVTFNDTFETSDLIRKNTLIKVLIQRYNDIFPNHDD</sequence>
<dbReference type="EMBL" id="WJQU01000003">
    <property type="protein sequence ID" value="KAJ6637909.1"/>
    <property type="molecule type" value="Genomic_DNA"/>
</dbReference>
<dbReference type="SUPFAM" id="SSF48350">
    <property type="entry name" value="GTPase activation domain, GAP"/>
    <property type="match status" value="1"/>
</dbReference>
<dbReference type="OrthoDB" id="79452at2759"/>
<feature type="domain" description="Rho-GAP" evidence="2">
    <location>
        <begin position="880"/>
        <end position="1073"/>
    </location>
</feature>
<dbReference type="PANTHER" id="PTHR23176:SF129">
    <property type="entry name" value="RHO GTPASE ACTIVATING PROTEIN AT 16F, ISOFORM E-RELATED"/>
    <property type="match status" value="1"/>
</dbReference>
<dbReference type="PROSITE" id="PS50238">
    <property type="entry name" value="RHOGAP"/>
    <property type="match status" value="1"/>
</dbReference>
<dbReference type="AlphaFoldDB" id="A0A9Q0MV66"/>
<dbReference type="CDD" id="cd00159">
    <property type="entry name" value="RhoGAP"/>
    <property type="match status" value="1"/>
</dbReference>
<dbReference type="Gene3D" id="1.10.555.10">
    <property type="entry name" value="Rho GTPase activation protein"/>
    <property type="match status" value="1"/>
</dbReference>
<protein>
    <submittedName>
        <fullName evidence="3">Rho GTPase-activating protein 27</fullName>
    </submittedName>
</protein>
<dbReference type="PANTHER" id="PTHR23176">
    <property type="entry name" value="RHO/RAC/CDC GTPASE-ACTIVATING PROTEIN"/>
    <property type="match status" value="1"/>
</dbReference>
<reference evidence="3" key="1">
    <citation type="submission" date="2022-07" db="EMBL/GenBank/DDBJ databases">
        <authorList>
            <person name="Trinca V."/>
            <person name="Uliana J.V.C."/>
            <person name="Torres T.T."/>
            <person name="Ward R.J."/>
            <person name="Monesi N."/>
        </authorList>
    </citation>
    <scope>NUCLEOTIDE SEQUENCE</scope>
    <source>
        <strain evidence="3">HSMRA1968</strain>
        <tissue evidence="3">Whole embryos</tissue>
    </source>
</reference>
<evidence type="ECO:0000313" key="4">
    <source>
        <dbReference type="Proteomes" id="UP001151699"/>
    </source>
</evidence>
<dbReference type="InterPro" id="IPR000198">
    <property type="entry name" value="RhoGAP_dom"/>
</dbReference>
<evidence type="ECO:0000256" key="1">
    <source>
        <dbReference type="ARBA" id="ARBA00022468"/>
    </source>
</evidence>
<dbReference type="Proteomes" id="UP001151699">
    <property type="component" value="Chromosome X"/>
</dbReference>
<keyword evidence="4" id="KW-1185">Reference proteome</keyword>
<dbReference type="GO" id="GO:0007165">
    <property type="term" value="P:signal transduction"/>
    <property type="evidence" value="ECO:0007669"/>
    <property type="project" value="InterPro"/>
</dbReference>
<dbReference type="GO" id="GO:0005096">
    <property type="term" value="F:GTPase activator activity"/>
    <property type="evidence" value="ECO:0007669"/>
    <property type="project" value="UniProtKB-KW"/>
</dbReference>
<dbReference type="GO" id="GO:0005737">
    <property type="term" value="C:cytoplasm"/>
    <property type="evidence" value="ECO:0007669"/>
    <property type="project" value="TreeGrafter"/>
</dbReference>
<name>A0A9Q0MV66_9DIPT</name>
<dbReference type="Pfam" id="PF00620">
    <property type="entry name" value="RhoGAP"/>
    <property type="match status" value="1"/>
</dbReference>
<comment type="caution">
    <text evidence="3">The sequence shown here is derived from an EMBL/GenBank/DDBJ whole genome shotgun (WGS) entry which is preliminary data.</text>
</comment>
<dbReference type="SMART" id="SM00324">
    <property type="entry name" value="RhoGAP"/>
    <property type="match status" value="1"/>
</dbReference>
<dbReference type="InterPro" id="IPR050729">
    <property type="entry name" value="Rho-GAP"/>
</dbReference>
<evidence type="ECO:0000259" key="2">
    <source>
        <dbReference type="PROSITE" id="PS50238"/>
    </source>
</evidence>
<evidence type="ECO:0000313" key="3">
    <source>
        <dbReference type="EMBL" id="KAJ6637909.1"/>
    </source>
</evidence>
<organism evidence="3 4">
    <name type="scientific">Pseudolycoriella hygida</name>
    <dbReference type="NCBI Taxonomy" id="35572"/>
    <lineage>
        <taxon>Eukaryota</taxon>
        <taxon>Metazoa</taxon>
        <taxon>Ecdysozoa</taxon>
        <taxon>Arthropoda</taxon>
        <taxon>Hexapoda</taxon>
        <taxon>Insecta</taxon>
        <taxon>Pterygota</taxon>
        <taxon>Neoptera</taxon>
        <taxon>Endopterygota</taxon>
        <taxon>Diptera</taxon>
        <taxon>Nematocera</taxon>
        <taxon>Sciaroidea</taxon>
        <taxon>Sciaridae</taxon>
        <taxon>Pseudolycoriella</taxon>
    </lineage>
</organism>
<keyword evidence="1" id="KW-0343">GTPase activation</keyword>